<dbReference type="InterPro" id="IPR003352">
    <property type="entry name" value="PTS_EIIC"/>
</dbReference>
<dbReference type="NCBIfam" id="TIGR01995">
    <property type="entry name" value="PTS-II-ABC-beta"/>
    <property type="match status" value="1"/>
</dbReference>
<dbReference type="InterPro" id="IPR018113">
    <property type="entry name" value="PTrfase_EIIB_Cys"/>
</dbReference>
<feature type="transmembrane region" description="Helical" evidence="12">
    <location>
        <begin position="256"/>
        <end position="276"/>
    </location>
</feature>
<keyword evidence="8" id="KW-0418">Kinase</keyword>
<dbReference type="NCBIfam" id="TIGR00830">
    <property type="entry name" value="PTBA"/>
    <property type="match status" value="1"/>
</dbReference>
<evidence type="ECO:0000256" key="6">
    <source>
        <dbReference type="ARBA" id="ARBA00022683"/>
    </source>
</evidence>
<dbReference type="PROSITE" id="PS51093">
    <property type="entry name" value="PTS_EIIA_TYPE_1"/>
    <property type="match status" value="1"/>
</dbReference>
<evidence type="ECO:0000313" key="16">
    <source>
        <dbReference type="EMBL" id="MEI5614611.1"/>
    </source>
</evidence>
<dbReference type="InterPro" id="IPR011297">
    <property type="entry name" value="PTS_IIABC_b_glu"/>
</dbReference>
<keyword evidence="17" id="KW-1185">Reference proteome</keyword>
<evidence type="ECO:0000256" key="7">
    <source>
        <dbReference type="ARBA" id="ARBA00022692"/>
    </source>
</evidence>
<dbReference type="CDD" id="cd00212">
    <property type="entry name" value="PTS_IIB_glc"/>
    <property type="match status" value="1"/>
</dbReference>
<dbReference type="SUPFAM" id="SSF55604">
    <property type="entry name" value="Glucose permease domain IIB"/>
    <property type="match status" value="1"/>
</dbReference>
<dbReference type="PANTHER" id="PTHR30175:SF1">
    <property type="entry name" value="PTS SYSTEM ARBUTIN-, CELLOBIOSE-, AND SALICIN-SPECIFIC EIIBC COMPONENT-RELATED"/>
    <property type="match status" value="1"/>
</dbReference>
<feature type="domain" description="PTS EIIB type-1" evidence="14">
    <location>
        <begin position="4"/>
        <end position="86"/>
    </location>
</feature>
<keyword evidence="2" id="KW-0813">Transport</keyword>
<keyword evidence="3" id="KW-1003">Cell membrane</keyword>
<feature type="transmembrane region" description="Helical" evidence="12">
    <location>
        <begin position="213"/>
        <end position="235"/>
    </location>
</feature>
<accession>A0ABU8GN25</accession>
<evidence type="ECO:0000256" key="11">
    <source>
        <dbReference type="PROSITE-ProRule" id="PRU00421"/>
    </source>
</evidence>
<dbReference type="PROSITE" id="PS51103">
    <property type="entry name" value="PTS_EIIC_TYPE_1"/>
    <property type="match status" value="1"/>
</dbReference>
<evidence type="ECO:0000256" key="8">
    <source>
        <dbReference type="ARBA" id="ARBA00022777"/>
    </source>
</evidence>
<dbReference type="PROSITE" id="PS00371">
    <property type="entry name" value="PTS_EIIA_TYPE_1_HIS"/>
    <property type="match status" value="1"/>
</dbReference>
<dbReference type="PANTHER" id="PTHR30175">
    <property type="entry name" value="PHOSPHOTRANSFERASE SYSTEM TRANSPORT PROTEIN"/>
    <property type="match status" value="1"/>
</dbReference>
<dbReference type="Proteomes" id="UP001365781">
    <property type="component" value="Unassembled WGS sequence"/>
</dbReference>
<keyword evidence="9 12" id="KW-1133">Transmembrane helix</keyword>
<feature type="active site" description="Phosphocysteine intermediate; for EIIB activity" evidence="11">
    <location>
        <position position="26"/>
    </location>
</feature>
<reference evidence="16 17" key="1">
    <citation type="submission" date="2024-03" db="EMBL/GenBank/DDBJ databases">
        <title>First Report of Pectobacterium brasiliscabiei causing potato scab in china.</title>
        <authorList>
            <person name="Handique U."/>
        </authorList>
    </citation>
    <scope>NUCLEOTIDE SEQUENCE [LARGE SCALE GENOMIC DNA]</scope>
    <source>
        <strain evidence="16 17">ZRIMU1503</strain>
    </source>
</reference>
<keyword evidence="10 12" id="KW-0472">Membrane</keyword>
<feature type="transmembrane region" description="Helical" evidence="12">
    <location>
        <begin position="434"/>
        <end position="456"/>
    </location>
</feature>
<dbReference type="InterPro" id="IPR001996">
    <property type="entry name" value="PTS_IIB_1"/>
</dbReference>
<proteinExistence type="predicted"/>
<evidence type="ECO:0000259" key="15">
    <source>
        <dbReference type="PROSITE" id="PS51103"/>
    </source>
</evidence>
<evidence type="ECO:0000256" key="9">
    <source>
        <dbReference type="ARBA" id="ARBA00022989"/>
    </source>
</evidence>
<evidence type="ECO:0000256" key="5">
    <source>
        <dbReference type="ARBA" id="ARBA00022679"/>
    </source>
</evidence>
<feature type="transmembrane region" description="Helical" evidence="12">
    <location>
        <begin position="366"/>
        <end position="386"/>
    </location>
</feature>
<dbReference type="RefSeq" id="WP_336542567.1">
    <property type="nucleotide sequence ID" value="NZ_JBBAYL010000029.1"/>
</dbReference>
<evidence type="ECO:0000256" key="2">
    <source>
        <dbReference type="ARBA" id="ARBA00022448"/>
    </source>
</evidence>
<dbReference type="Pfam" id="PF00358">
    <property type="entry name" value="PTS_EIIA_1"/>
    <property type="match status" value="1"/>
</dbReference>
<keyword evidence="4" id="KW-0762">Sugar transport</keyword>
<feature type="transmembrane region" description="Helical" evidence="12">
    <location>
        <begin position="393"/>
        <end position="414"/>
    </location>
</feature>
<evidence type="ECO:0000256" key="4">
    <source>
        <dbReference type="ARBA" id="ARBA00022597"/>
    </source>
</evidence>
<feature type="transmembrane region" description="Helical" evidence="12">
    <location>
        <begin position="141"/>
        <end position="160"/>
    </location>
</feature>
<feature type="domain" description="PTS EIIA type-1" evidence="13">
    <location>
        <begin position="512"/>
        <end position="614"/>
    </location>
</feature>
<feature type="transmembrane region" description="Helical" evidence="12">
    <location>
        <begin position="335"/>
        <end position="354"/>
    </location>
</feature>
<evidence type="ECO:0000259" key="13">
    <source>
        <dbReference type="PROSITE" id="PS51093"/>
    </source>
</evidence>
<evidence type="ECO:0000259" key="14">
    <source>
        <dbReference type="PROSITE" id="PS51098"/>
    </source>
</evidence>
<keyword evidence="7 12" id="KW-0812">Transmembrane</keyword>
<dbReference type="InterPro" id="IPR050558">
    <property type="entry name" value="PTS_Sugar-Specific_Components"/>
</dbReference>
<dbReference type="InterPro" id="IPR011055">
    <property type="entry name" value="Dup_hybrid_motif"/>
</dbReference>
<evidence type="ECO:0000256" key="10">
    <source>
        <dbReference type="ARBA" id="ARBA00023136"/>
    </source>
</evidence>
<dbReference type="EC" id="2.7.1.-" evidence="16"/>
<dbReference type="SUPFAM" id="SSF51261">
    <property type="entry name" value="Duplicated hybrid motif"/>
    <property type="match status" value="1"/>
</dbReference>
<dbReference type="Gene3D" id="3.30.1360.60">
    <property type="entry name" value="Glucose permease domain IIB"/>
    <property type="match status" value="1"/>
</dbReference>
<protein>
    <submittedName>
        <fullName evidence="16">Beta-glucoside-specific PTS transporter subunit IIABC</fullName>
        <ecNumber evidence="16">2.7.1.-</ecNumber>
    </submittedName>
</protein>
<dbReference type="InterPro" id="IPR013013">
    <property type="entry name" value="PTS_EIIC_1"/>
</dbReference>
<dbReference type="Pfam" id="PF00367">
    <property type="entry name" value="PTS_EIIB"/>
    <property type="match status" value="1"/>
</dbReference>
<dbReference type="InterPro" id="IPR036878">
    <property type="entry name" value="Glu_permease_IIB"/>
</dbReference>
<feature type="transmembrane region" description="Helical" evidence="12">
    <location>
        <begin position="296"/>
        <end position="323"/>
    </location>
</feature>
<feature type="transmembrane region" description="Helical" evidence="12">
    <location>
        <begin position="172"/>
        <end position="193"/>
    </location>
</feature>
<comment type="caution">
    <text evidence="16">The sequence shown here is derived from an EMBL/GenBank/DDBJ whole genome shotgun (WGS) entry which is preliminary data.</text>
</comment>
<feature type="transmembrane region" description="Helical" evidence="12">
    <location>
        <begin position="107"/>
        <end position="129"/>
    </location>
</feature>
<keyword evidence="6" id="KW-0598">Phosphotransferase system</keyword>
<feature type="domain" description="PTS EIIC type-1" evidence="15">
    <location>
        <begin position="102"/>
        <end position="467"/>
    </location>
</feature>
<evidence type="ECO:0000256" key="12">
    <source>
        <dbReference type="SAM" id="Phobius"/>
    </source>
</evidence>
<evidence type="ECO:0000256" key="3">
    <source>
        <dbReference type="ARBA" id="ARBA00022475"/>
    </source>
</evidence>
<dbReference type="PROSITE" id="PS01035">
    <property type="entry name" value="PTS_EIIB_TYPE_1_CYS"/>
    <property type="match status" value="1"/>
</dbReference>
<name>A0ABU8GN25_9ACTN</name>
<comment type="subcellular location">
    <subcellularLocation>
        <location evidence="1">Cell membrane</location>
        <topology evidence="1">Multi-pass membrane protein</topology>
    </subcellularLocation>
</comment>
<dbReference type="Gene3D" id="2.70.70.10">
    <property type="entry name" value="Glucose Permease (Domain IIA)"/>
    <property type="match status" value="1"/>
</dbReference>
<dbReference type="GO" id="GO:0016740">
    <property type="term" value="F:transferase activity"/>
    <property type="evidence" value="ECO:0007669"/>
    <property type="project" value="UniProtKB-KW"/>
</dbReference>
<organism evidence="16 17">
    <name type="scientific">Streptomyces brasiliscabiei</name>
    <dbReference type="NCBI Taxonomy" id="2736302"/>
    <lineage>
        <taxon>Bacteria</taxon>
        <taxon>Bacillati</taxon>
        <taxon>Actinomycetota</taxon>
        <taxon>Actinomycetes</taxon>
        <taxon>Kitasatosporales</taxon>
        <taxon>Streptomycetaceae</taxon>
        <taxon>Streptomyces</taxon>
    </lineage>
</organism>
<dbReference type="PROSITE" id="PS51098">
    <property type="entry name" value="PTS_EIIB_TYPE_1"/>
    <property type="match status" value="1"/>
</dbReference>
<keyword evidence="5 16" id="KW-0808">Transferase</keyword>
<dbReference type="InterPro" id="IPR001127">
    <property type="entry name" value="PTS_EIIA_1_perm"/>
</dbReference>
<evidence type="ECO:0000313" key="17">
    <source>
        <dbReference type="Proteomes" id="UP001365781"/>
    </source>
</evidence>
<evidence type="ECO:0000256" key="1">
    <source>
        <dbReference type="ARBA" id="ARBA00004651"/>
    </source>
</evidence>
<dbReference type="EMBL" id="JBBAYM010000030">
    <property type="protein sequence ID" value="MEI5614611.1"/>
    <property type="molecule type" value="Genomic_DNA"/>
</dbReference>
<gene>
    <name evidence="16" type="ORF">WB403_36320</name>
</gene>
<dbReference type="Pfam" id="PF02378">
    <property type="entry name" value="PTS_EIIC"/>
    <property type="match status" value="1"/>
</dbReference>
<sequence length="639" mass="65862">MNVQEVADGVLRGVGGESNVRSLEHCATRLRFTLADRSKADKAAVEAVPGVVTVVESGGQFQVVIGNQVGEVHARLGDLGKPSQDTADDNGGSGNVLNRAIDLVTSIFTPVFWIIAGSGLLKALLAVGVKFDASFASTTTYAILFAAGDAVFQFLPLFLAVTAARRFKADQFTALAIGGALIYSATIAVVPGAKGASLTLKAFADGGGHVTFLGIPVVMVAYLSSVIPIIVAVYAQSHLERFLKRVLPDSLRNFCTPLFTIAVVVPLTFLAIGPVTTHVGDWVSQGIDEVWGLSPIAGGALMGGFWQVFVIFGIHWSFVPIIFQELATNGVSKILGVLFPAVLAQAGAGLAVFLRTRDKQVKALAGPATISAFLAGITEPVIYGINLRYKKPFVFACIAGSIGGGIAGASKSAPTSFVLPGGLTLSAPVNVGNYALLLIGVAVAVVLAFVLTFATFKDQAVPATAEAPAPKDEPGVEPAASGKGTATLVRTKALQVLSPVVGRVVPLAEVSDKVFASGAVGQGAGVDPVAGEVVSPVEATVVTVMPHAYGLRTDDGVEILVHVGIDTVKLEGRHFNPAVTEGTRVRPGDLLVEFDPIGVRAAGYDPVTVVVVTAQSGYTAVDAASGDVRTGDPLLTLQP</sequence>